<keyword evidence="2" id="KW-0808">Transferase</keyword>
<accession>A0AAW9IVE3</accession>
<dbReference type="InterPro" id="IPR050078">
    <property type="entry name" value="Ribosomal_L11_MeTrfase_PrmA"/>
</dbReference>
<dbReference type="SUPFAM" id="SSF53335">
    <property type="entry name" value="S-adenosyl-L-methionine-dependent methyltransferases"/>
    <property type="match status" value="1"/>
</dbReference>
<reference evidence="3" key="1">
    <citation type="submission" date="2019-11" db="EMBL/GenBank/DDBJ databases">
        <title>Characterization of Clostridium perfringens isolates from swine manure treated agricultural soils.</title>
        <authorList>
            <person name="Wushke S.T."/>
        </authorList>
    </citation>
    <scope>NUCLEOTIDE SEQUENCE</scope>
    <source>
        <strain evidence="3">V2</strain>
    </source>
</reference>
<evidence type="ECO:0000313" key="4">
    <source>
        <dbReference type="Proteomes" id="UP001292368"/>
    </source>
</evidence>
<proteinExistence type="predicted"/>
<gene>
    <name evidence="3" type="ORF">GNF77_15280</name>
</gene>
<dbReference type="PANTHER" id="PTHR43648:SF1">
    <property type="entry name" value="ELECTRON TRANSFER FLAVOPROTEIN BETA SUBUNIT LYSINE METHYLTRANSFERASE"/>
    <property type="match status" value="1"/>
</dbReference>
<dbReference type="Proteomes" id="UP001292368">
    <property type="component" value="Unassembled WGS sequence"/>
</dbReference>
<keyword evidence="1 3" id="KW-0489">Methyltransferase</keyword>
<dbReference type="GO" id="GO:0005840">
    <property type="term" value="C:ribosome"/>
    <property type="evidence" value="ECO:0007669"/>
    <property type="project" value="UniProtKB-KW"/>
</dbReference>
<evidence type="ECO:0000256" key="1">
    <source>
        <dbReference type="ARBA" id="ARBA00022603"/>
    </source>
</evidence>
<dbReference type="RefSeq" id="WP_322382120.1">
    <property type="nucleotide sequence ID" value="NZ_WNVM01000181.1"/>
</dbReference>
<protein>
    <submittedName>
        <fullName evidence="3">50S ribosomal protein L11 methyltransferase</fullName>
    </submittedName>
</protein>
<name>A0AAW9IVE3_CLOPF</name>
<dbReference type="GO" id="GO:0008276">
    <property type="term" value="F:protein methyltransferase activity"/>
    <property type="evidence" value="ECO:0007669"/>
    <property type="project" value="TreeGrafter"/>
</dbReference>
<dbReference type="Pfam" id="PF06325">
    <property type="entry name" value="PrmA"/>
    <property type="match status" value="1"/>
</dbReference>
<dbReference type="InterPro" id="IPR029063">
    <property type="entry name" value="SAM-dependent_MTases_sf"/>
</dbReference>
<dbReference type="GO" id="GO:0032259">
    <property type="term" value="P:methylation"/>
    <property type="evidence" value="ECO:0007669"/>
    <property type="project" value="UniProtKB-KW"/>
</dbReference>
<comment type="caution">
    <text evidence="3">The sequence shown here is derived from an EMBL/GenBank/DDBJ whole genome shotgun (WGS) entry which is preliminary data.</text>
</comment>
<organism evidence="3 4">
    <name type="scientific">Clostridium perfringens</name>
    <dbReference type="NCBI Taxonomy" id="1502"/>
    <lineage>
        <taxon>Bacteria</taxon>
        <taxon>Bacillati</taxon>
        <taxon>Bacillota</taxon>
        <taxon>Clostridia</taxon>
        <taxon>Eubacteriales</taxon>
        <taxon>Clostridiaceae</taxon>
        <taxon>Clostridium</taxon>
    </lineage>
</organism>
<dbReference type="EMBL" id="WNVM01000181">
    <property type="protein sequence ID" value="MDZ5010242.1"/>
    <property type="molecule type" value="Genomic_DNA"/>
</dbReference>
<sequence>MQGTWIEVRVITKSEALEPVSGIFYGLDCKGVAIEDPNDILEREQGPLTWDFADINVLEHKGEVAVVKAYFSEEDNIDEILKYINEKMDELKELGIDTGVAKVESEKMFEEDWANNWKKYYKPTKIGEKIVVKPIWEEYNPQGKELVIELDPGMAFGTGTHET</sequence>
<keyword evidence="3" id="KW-0689">Ribosomal protein</keyword>
<feature type="non-terminal residue" evidence="3">
    <location>
        <position position="163"/>
    </location>
</feature>
<evidence type="ECO:0000256" key="2">
    <source>
        <dbReference type="ARBA" id="ARBA00022679"/>
    </source>
</evidence>
<dbReference type="Gene3D" id="6.10.250.830">
    <property type="match status" value="1"/>
</dbReference>
<dbReference type="PANTHER" id="PTHR43648">
    <property type="entry name" value="ELECTRON TRANSFER FLAVOPROTEIN BETA SUBUNIT LYSINE METHYLTRANSFERASE"/>
    <property type="match status" value="1"/>
</dbReference>
<evidence type="ECO:0000313" key="3">
    <source>
        <dbReference type="EMBL" id="MDZ5010242.1"/>
    </source>
</evidence>
<keyword evidence="3" id="KW-0687">Ribonucleoprotein</keyword>
<dbReference type="AlphaFoldDB" id="A0AAW9IVE3"/>